<sequence length="191" mass="19982">MTVTTGIVSSFRVALTDLTGLALAIWWGYRGLSVTGLDAIRIAALLAAPGLALAYGFLSRAPCSTRGAIGAGRERSLRRLRIPLLFLLGFALHCLHRSDLMLPAAGLAIGASFFLPGRTKRDPIHVIAGCGIIGLTLLALGLTDPLRSLVAGLGTALCLWLTAAIRLLTERPERCTIPASARIASASNIGT</sequence>
<keyword evidence="3" id="KW-1185">Reference proteome</keyword>
<feature type="transmembrane region" description="Helical" evidence="1">
    <location>
        <begin position="149"/>
        <end position="168"/>
    </location>
</feature>
<feature type="transmembrane region" description="Helical" evidence="1">
    <location>
        <begin position="39"/>
        <end position="58"/>
    </location>
</feature>
<feature type="transmembrane region" description="Helical" evidence="1">
    <location>
        <begin position="101"/>
        <end position="117"/>
    </location>
</feature>
<evidence type="ECO:0000313" key="2">
    <source>
        <dbReference type="EMBL" id="GEL01262.1"/>
    </source>
</evidence>
<feature type="transmembrane region" description="Helical" evidence="1">
    <location>
        <begin position="79"/>
        <end position="95"/>
    </location>
</feature>
<organism evidence="2 3">
    <name type="scientific">Swaminathania salitolerans</name>
    <dbReference type="NCBI Taxonomy" id="182838"/>
    <lineage>
        <taxon>Bacteria</taxon>
        <taxon>Pseudomonadati</taxon>
        <taxon>Pseudomonadota</taxon>
        <taxon>Alphaproteobacteria</taxon>
        <taxon>Acetobacterales</taxon>
        <taxon>Acetobacteraceae</taxon>
        <taxon>Swaminathania</taxon>
    </lineage>
</organism>
<dbReference type="OrthoDB" id="7282310at2"/>
<proteinExistence type="predicted"/>
<keyword evidence="1" id="KW-1133">Transmembrane helix</keyword>
<dbReference type="Proteomes" id="UP000321405">
    <property type="component" value="Unassembled WGS sequence"/>
</dbReference>
<feature type="transmembrane region" description="Helical" evidence="1">
    <location>
        <begin position="124"/>
        <end position="143"/>
    </location>
</feature>
<accession>A0A511BMG4</accession>
<protein>
    <submittedName>
        <fullName evidence="2">Uncharacterized protein</fullName>
    </submittedName>
</protein>
<keyword evidence="1" id="KW-0472">Membrane</keyword>
<dbReference type="EMBL" id="BJVC01000001">
    <property type="protein sequence ID" value="GEL01262.1"/>
    <property type="molecule type" value="Genomic_DNA"/>
</dbReference>
<dbReference type="RefSeq" id="WP_147092245.1">
    <property type="nucleotide sequence ID" value="NZ_BJVC01000001.1"/>
</dbReference>
<comment type="caution">
    <text evidence="2">The sequence shown here is derived from an EMBL/GenBank/DDBJ whole genome shotgun (WGS) entry which is preliminary data.</text>
</comment>
<feature type="transmembrane region" description="Helical" evidence="1">
    <location>
        <begin position="7"/>
        <end position="27"/>
    </location>
</feature>
<gene>
    <name evidence="2" type="ORF">SSA02_04250</name>
</gene>
<name>A0A511BMG4_9PROT</name>
<evidence type="ECO:0000313" key="3">
    <source>
        <dbReference type="Proteomes" id="UP000321405"/>
    </source>
</evidence>
<dbReference type="AlphaFoldDB" id="A0A511BMG4"/>
<evidence type="ECO:0000256" key="1">
    <source>
        <dbReference type="SAM" id="Phobius"/>
    </source>
</evidence>
<keyword evidence="1" id="KW-0812">Transmembrane</keyword>
<reference evidence="2 3" key="1">
    <citation type="submission" date="2019-07" db="EMBL/GenBank/DDBJ databases">
        <title>Whole genome shotgun sequence of Swaminathania salitolerans NBRC 104436.</title>
        <authorList>
            <person name="Hosoyama A."/>
            <person name="Uohara A."/>
            <person name="Ohji S."/>
            <person name="Ichikawa N."/>
        </authorList>
    </citation>
    <scope>NUCLEOTIDE SEQUENCE [LARGE SCALE GENOMIC DNA]</scope>
    <source>
        <strain evidence="2 3">NBRC 104436</strain>
    </source>
</reference>